<dbReference type="AlphaFoldDB" id="A0A6J4V5K8"/>
<accession>A0A6J4V5K8</accession>
<gene>
    <name evidence="1" type="ORF">AVDCRST_MAG73-4098</name>
</gene>
<proteinExistence type="predicted"/>
<organism evidence="1">
    <name type="scientific">uncultured Thermomicrobiales bacterium</name>
    <dbReference type="NCBI Taxonomy" id="1645740"/>
    <lineage>
        <taxon>Bacteria</taxon>
        <taxon>Pseudomonadati</taxon>
        <taxon>Thermomicrobiota</taxon>
        <taxon>Thermomicrobia</taxon>
        <taxon>Thermomicrobiales</taxon>
        <taxon>environmental samples</taxon>
    </lineage>
</organism>
<dbReference type="EMBL" id="CADCWE010000264">
    <property type="protein sequence ID" value="CAA9565317.1"/>
    <property type="molecule type" value="Genomic_DNA"/>
</dbReference>
<feature type="non-terminal residue" evidence="1">
    <location>
        <position position="55"/>
    </location>
</feature>
<protein>
    <submittedName>
        <fullName evidence="1">Uncharacterized protein</fullName>
    </submittedName>
</protein>
<evidence type="ECO:0000313" key="1">
    <source>
        <dbReference type="EMBL" id="CAA9565317.1"/>
    </source>
</evidence>
<feature type="non-terminal residue" evidence="1">
    <location>
        <position position="1"/>
    </location>
</feature>
<sequence length="55" mass="5921">CFPPSCAPRRPGWHLSLPTMAGAGASRLVWRRGSPWRVPCVSSATRARTIGCSLV</sequence>
<reference evidence="1" key="1">
    <citation type="submission" date="2020-02" db="EMBL/GenBank/DDBJ databases">
        <authorList>
            <person name="Meier V. D."/>
        </authorList>
    </citation>
    <scope>NUCLEOTIDE SEQUENCE</scope>
    <source>
        <strain evidence="1">AVDCRST_MAG73</strain>
    </source>
</reference>
<name>A0A6J4V5K8_9BACT</name>